<dbReference type="EMBL" id="CP072788">
    <property type="protein sequence ID" value="QTR03542.1"/>
    <property type="molecule type" value="Genomic_DNA"/>
</dbReference>
<dbReference type="Gene3D" id="3.50.30.10">
    <property type="entry name" value="Phosphohistidine domain"/>
    <property type="match status" value="1"/>
</dbReference>
<dbReference type="GO" id="GO:0016772">
    <property type="term" value="F:transferase activity, transferring phosphorus-containing groups"/>
    <property type="evidence" value="ECO:0007669"/>
    <property type="project" value="InterPro"/>
</dbReference>
<dbReference type="InterPro" id="IPR051549">
    <property type="entry name" value="PEP_Utilizing_Enz"/>
</dbReference>
<feature type="non-terminal residue" evidence="2">
    <location>
        <position position="1"/>
    </location>
</feature>
<accession>A0A8T8HYD1</accession>
<dbReference type="PANTHER" id="PTHR43615">
    <property type="entry name" value="PHOSPHOENOLPYRUVATE SYNTHASE-RELATED"/>
    <property type="match status" value="1"/>
</dbReference>
<dbReference type="PANTHER" id="PTHR43615:SF1">
    <property type="entry name" value="PPDK_N DOMAIN-CONTAINING PROTEIN"/>
    <property type="match status" value="1"/>
</dbReference>
<dbReference type="AlphaFoldDB" id="A0A8T8HYD1"/>
<gene>
    <name evidence="2" type="ORF">J7S33_00230</name>
</gene>
<organism evidence="2 3">
    <name type="scientific">Saccharothrix algeriensis</name>
    <dbReference type="NCBI Taxonomy" id="173560"/>
    <lineage>
        <taxon>Bacteria</taxon>
        <taxon>Bacillati</taxon>
        <taxon>Actinomycetota</taxon>
        <taxon>Actinomycetes</taxon>
        <taxon>Pseudonocardiales</taxon>
        <taxon>Pseudonocardiaceae</taxon>
        <taxon>Saccharothrix</taxon>
    </lineage>
</organism>
<dbReference type="Proteomes" id="UP000671828">
    <property type="component" value="Chromosome"/>
</dbReference>
<dbReference type="InterPro" id="IPR036637">
    <property type="entry name" value="Phosphohistidine_dom_sf"/>
</dbReference>
<dbReference type="Pfam" id="PF00391">
    <property type="entry name" value="PEP-utilizers"/>
    <property type="match status" value="1"/>
</dbReference>
<name>A0A8T8HYD1_9PSEU</name>
<dbReference type="InterPro" id="IPR008279">
    <property type="entry name" value="PEP-util_enz_mobile_dom"/>
</dbReference>
<sequence>RYRALPPYPTVIRGHFDPVSWAADPDRRGDVHAPAAAAPPRREVTGLPGAAGVAEGVVRVIPSVADGAALRPGEVLVTTVTNIGWTPLFPRAAAVVTDVGAPLSHAAIVARELGIPAVVGCGDATARLRTGDRVRVDGARGTVTPVDRAG</sequence>
<proteinExistence type="predicted"/>
<keyword evidence="2" id="KW-0670">Pyruvate</keyword>
<evidence type="ECO:0000313" key="3">
    <source>
        <dbReference type="Proteomes" id="UP000671828"/>
    </source>
</evidence>
<dbReference type="SUPFAM" id="SSF52009">
    <property type="entry name" value="Phosphohistidine domain"/>
    <property type="match status" value="1"/>
</dbReference>
<reference evidence="2" key="1">
    <citation type="submission" date="2021-04" db="EMBL/GenBank/DDBJ databases">
        <title>Saccharothrix algeriensis WGS.</title>
        <authorList>
            <person name="Stuskova K."/>
            <person name="Hakalova E."/>
            <person name="Tebbal A.B."/>
            <person name="Eichmeier A."/>
        </authorList>
    </citation>
    <scope>NUCLEOTIDE SEQUENCE</scope>
    <source>
        <strain evidence="2">NRRL B-24137</strain>
    </source>
</reference>
<evidence type="ECO:0000259" key="1">
    <source>
        <dbReference type="Pfam" id="PF00391"/>
    </source>
</evidence>
<protein>
    <submittedName>
        <fullName evidence="2">Pyruvate, phosphate dikinase</fullName>
    </submittedName>
</protein>
<evidence type="ECO:0000313" key="2">
    <source>
        <dbReference type="EMBL" id="QTR03542.1"/>
    </source>
</evidence>
<feature type="domain" description="PEP-utilising enzyme mobile" evidence="1">
    <location>
        <begin position="71"/>
        <end position="141"/>
    </location>
</feature>